<keyword evidence="1" id="KW-1133">Transmembrane helix</keyword>
<keyword evidence="3" id="KW-1185">Reference proteome</keyword>
<reference evidence="2" key="2">
    <citation type="submission" date="2021-12" db="EMBL/GenBank/DDBJ databases">
        <title>Resequencing data analysis of finger millet.</title>
        <authorList>
            <person name="Hatakeyama M."/>
            <person name="Aluri S."/>
            <person name="Balachadran M.T."/>
            <person name="Sivarajan S.R."/>
            <person name="Poveda L."/>
            <person name="Shimizu-Inatsugi R."/>
            <person name="Schlapbach R."/>
            <person name="Sreeman S.M."/>
            <person name="Shimizu K.K."/>
        </authorList>
    </citation>
    <scope>NUCLEOTIDE SEQUENCE</scope>
</reference>
<comment type="caution">
    <text evidence="2">The sequence shown here is derived from an EMBL/GenBank/DDBJ whole genome shotgun (WGS) entry which is preliminary data.</text>
</comment>
<dbReference type="PANTHER" id="PTHR33741">
    <property type="entry name" value="TRANSMEMBRANE PROTEIN DDB_G0269096-RELATED"/>
    <property type="match status" value="1"/>
</dbReference>
<proteinExistence type="predicted"/>
<sequence>MALLQQQSLLAIGCSNILARARVQCLAAASHAPRLPLLHVNGGNKAHAPTLKTGNAMSLSRRRGRDLCVVAEASTAANVTPAKPRSVSISDVLWPSAGKRIPGNGSTRKLDQMLAFKGVTLTIAPLGAVCCVLFSAPDSPAAKVHS</sequence>
<evidence type="ECO:0000256" key="1">
    <source>
        <dbReference type="SAM" id="Phobius"/>
    </source>
</evidence>
<dbReference type="AlphaFoldDB" id="A0AAV5CD62"/>
<dbReference type="PANTHER" id="PTHR33741:SF1">
    <property type="entry name" value="HPP FAMILY PROTEIN, EXPRESSED"/>
    <property type="match status" value="1"/>
</dbReference>
<organism evidence="2 3">
    <name type="scientific">Eleusine coracana subsp. coracana</name>
    <dbReference type="NCBI Taxonomy" id="191504"/>
    <lineage>
        <taxon>Eukaryota</taxon>
        <taxon>Viridiplantae</taxon>
        <taxon>Streptophyta</taxon>
        <taxon>Embryophyta</taxon>
        <taxon>Tracheophyta</taxon>
        <taxon>Spermatophyta</taxon>
        <taxon>Magnoliopsida</taxon>
        <taxon>Liliopsida</taxon>
        <taxon>Poales</taxon>
        <taxon>Poaceae</taxon>
        <taxon>PACMAD clade</taxon>
        <taxon>Chloridoideae</taxon>
        <taxon>Cynodonteae</taxon>
        <taxon>Eleusininae</taxon>
        <taxon>Eleusine</taxon>
    </lineage>
</organism>
<keyword evidence="1" id="KW-0472">Membrane</keyword>
<protein>
    <submittedName>
        <fullName evidence="2">Uncharacterized protein</fullName>
    </submittedName>
</protein>
<accession>A0AAV5CD62</accession>
<feature type="transmembrane region" description="Helical" evidence="1">
    <location>
        <begin position="114"/>
        <end position="136"/>
    </location>
</feature>
<name>A0AAV5CD62_ELECO</name>
<gene>
    <name evidence="2" type="primary">ga13034</name>
    <name evidence="2" type="ORF">PR202_ga13034</name>
</gene>
<dbReference type="Proteomes" id="UP001054889">
    <property type="component" value="Unassembled WGS sequence"/>
</dbReference>
<reference evidence="2" key="1">
    <citation type="journal article" date="2018" name="DNA Res.">
        <title>Multiple hybrid de novo genome assembly of finger millet, an orphan allotetraploid crop.</title>
        <authorList>
            <person name="Hatakeyama M."/>
            <person name="Aluri S."/>
            <person name="Balachadran M.T."/>
            <person name="Sivarajan S.R."/>
            <person name="Patrignani A."/>
            <person name="Gruter S."/>
            <person name="Poveda L."/>
            <person name="Shimizu-Inatsugi R."/>
            <person name="Baeten J."/>
            <person name="Francoijs K.J."/>
            <person name="Nataraja K.N."/>
            <person name="Reddy Y.A.N."/>
            <person name="Phadnis S."/>
            <person name="Ravikumar R.L."/>
            <person name="Schlapbach R."/>
            <person name="Sreeman S.M."/>
            <person name="Shimizu K.K."/>
        </authorList>
    </citation>
    <scope>NUCLEOTIDE SEQUENCE</scope>
</reference>
<dbReference type="EMBL" id="BQKI01000006">
    <property type="protein sequence ID" value="GJM96218.1"/>
    <property type="molecule type" value="Genomic_DNA"/>
</dbReference>
<evidence type="ECO:0000313" key="2">
    <source>
        <dbReference type="EMBL" id="GJM96218.1"/>
    </source>
</evidence>
<dbReference type="InterPro" id="IPR007065">
    <property type="entry name" value="HPP"/>
</dbReference>
<evidence type="ECO:0000313" key="3">
    <source>
        <dbReference type="Proteomes" id="UP001054889"/>
    </source>
</evidence>
<keyword evidence="1" id="KW-0812">Transmembrane</keyword>